<accession>A0A1V6S9Y9</accession>
<sequence length="123" mass="13478">MDFESQTVKEASGIPSGVTIDRLAVLIKNDSRVQVAGVDGDGQLRGKVMAKEKFLSVINSGFGMSSAIFDWDMHDQLFEQAGSSTSFKPGYADIIGVPDRDSMRRLLWAGDMPFFLPSSIQEE</sequence>
<reference evidence="2" key="1">
    <citation type="journal article" date="2017" name="Nat. Microbiol.">
        <title>Global analysis of biosynthetic gene clusters reveals vast potential of secondary metabolite production in Penicillium species.</title>
        <authorList>
            <person name="Nielsen J.C."/>
            <person name="Grijseels S."/>
            <person name="Prigent S."/>
            <person name="Ji B."/>
            <person name="Dainat J."/>
            <person name="Nielsen K.F."/>
            <person name="Frisvad J.C."/>
            <person name="Workman M."/>
            <person name="Nielsen J."/>
        </authorList>
    </citation>
    <scope>NUCLEOTIDE SEQUENCE [LARGE SCALE GENOMIC DNA]</scope>
    <source>
        <strain evidence="2">IBT 14082</strain>
    </source>
</reference>
<dbReference type="GO" id="GO:0004356">
    <property type="term" value="F:glutamine synthetase activity"/>
    <property type="evidence" value="ECO:0007669"/>
    <property type="project" value="InterPro"/>
</dbReference>
<dbReference type="AlphaFoldDB" id="A0A1V6S9Y9"/>
<keyword evidence="2" id="KW-1185">Reference proteome</keyword>
<organism evidence="1 2">
    <name type="scientific">Penicillium flavigenum</name>
    <dbReference type="NCBI Taxonomy" id="254877"/>
    <lineage>
        <taxon>Eukaryota</taxon>
        <taxon>Fungi</taxon>
        <taxon>Dikarya</taxon>
        <taxon>Ascomycota</taxon>
        <taxon>Pezizomycotina</taxon>
        <taxon>Eurotiomycetes</taxon>
        <taxon>Eurotiomycetidae</taxon>
        <taxon>Eurotiales</taxon>
        <taxon>Aspergillaceae</taxon>
        <taxon>Penicillium</taxon>
    </lineage>
</organism>
<proteinExistence type="predicted"/>
<evidence type="ECO:0000313" key="2">
    <source>
        <dbReference type="Proteomes" id="UP000191342"/>
    </source>
</evidence>
<comment type="caution">
    <text evidence="1">The sequence shown here is derived from an EMBL/GenBank/DDBJ whole genome shotgun (WGS) entry which is preliminary data.</text>
</comment>
<dbReference type="OrthoDB" id="77835at2759"/>
<dbReference type="Proteomes" id="UP000191342">
    <property type="component" value="Unassembled WGS sequence"/>
</dbReference>
<name>A0A1V6S9Y9_9EURO</name>
<dbReference type="GO" id="GO:0006542">
    <property type="term" value="P:glutamine biosynthetic process"/>
    <property type="evidence" value="ECO:0007669"/>
    <property type="project" value="InterPro"/>
</dbReference>
<dbReference type="InterPro" id="IPR036651">
    <property type="entry name" value="Gln_synt_N_sf"/>
</dbReference>
<dbReference type="STRING" id="254877.A0A1V6S9Y9"/>
<protein>
    <submittedName>
        <fullName evidence="1">Uncharacterized protein</fullName>
    </submittedName>
</protein>
<evidence type="ECO:0000313" key="1">
    <source>
        <dbReference type="EMBL" id="OQE10696.1"/>
    </source>
</evidence>
<dbReference type="Gene3D" id="3.10.20.70">
    <property type="entry name" value="Glutamine synthetase, N-terminal domain"/>
    <property type="match status" value="1"/>
</dbReference>
<dbReference type="EMBL" id="MLQL01000081">
    <property type="protein sequence ID" value="OQE10696.1"/>
    <property type="molecule type" value="Genomic_DNA"/>
</dbReference>
<gene>
    <name evidence="1" type="ORF">PENFLA_c081G05724</name>
</gene>